<accession>A0A0D0B768</accession>
<keyword evidence="2" id="KW-1185">Reference proteome</keyword>
<gene>
    <name evidence="1" type="ORF">GYMLUDRAFT_104834</name>
</gene>
<sequence length="51" mass="6082">DQVMLATLHSRNDFKKASEKCITKFFPRYNGPYEIVKAYPETLRYTLDMHN</sequence>
<feature type="non-terminal residue" evidence="1">
    <location>
        <position position="51"/>
    </location>
</feature>
<dbReference type="AlphaFoldDB" id="A0A0D0B768"/>
<dbReference type="OrthoDB" id="3268967at2759"/>
<dbReference type="Proteomes" id="UP000053593">
    <property type="component" value="Unassembled WGS sequence"/>
</dbReference>
<organism evidence="1 2">
    <name type="scientific">Collybiopsis luxurians FD-317 M1</name>
    <dbReference type="NCBI Taxonomy" id="944289"/>
    <lineage>
        <taxon>Eukaryota</taxon>
        <taxon>Fungi</taxon>
        <taxon>Dikarya</taxon>
        <taxon>Basidiomycota</taxon>
        <taxon>Agaricomycotina</taxon>
        <taxon>Agaricomycetes</taxon>
        <taxon>Agaricomycetidae</taxon>
        <taxon>Agaricales</taxon>
        <taxon>Marasmiineae</taxon>
        <taxon>Omphalotaceae</taxon>
        <taxon>Collybiopsis</taxon>
        <taxon>Collybiopsis luxurians</taxon>
    </lineage>
</organism>
<protein>
    <submittedName>
        <fullName evidence="1">Uncharacterized protein</fullName>
    </submittedName>
</protein>
<name>A0A0D0B768_9AGAR</name>
<evidence type="ECO:0000313" key="2">
    <source>
        <dbReference type="Proteomes" id="UP000053593"/>
    </source>
</evidence>
<proteinExistence type="predicted"/>
<reference evidence="1 2" key="1">
    <citation type="submission" date="2014-04" db="EMBL/GenBank/DDBJ databases">
        <title>Evolutionary Origins and Diversification of the Mycorrhizal Mutualists.</title>
        <authorList>
            <consortium name="DOE Joint Genome Institute"/>
            <consortium name="Mycorrhizal Genomics Consortium"/>
            <person name="Kohler A."/>
            <person name="Kuo A."/>
            <person name="Nagy L.G."/>
            <person name="Floudas D."/>
            <person name="Copeland A."/>
            <person name="Barry K.W."/>
            <person name="Cichocki N."/>
            <person name="Veneault-Fourrey C."/>
            <person name="LaButti K."/>
            <person name="Lindquist E.A."/>
            <person name="Lipzen A."/>
            <person name="Lundell T."/>
            <person name="Morin E."/>
            <person name="Murat C."/>
            <person name="Riley R."/>
            <person name="Ohm R."/>
            <person name="Sun H."/>
            <person name="Tunlid A."/>
            <person name="Henrissat B."/>
            <person name="Grigoriev I.V."/>
            <person name="Hibbett D.S."/>
            <person name="Martin F."/>
        </authorList>
    </citation>
    <scope>NUCLEOTIDE SEQUENCE [LARGE SCALE GENOMIC DNA]</scope>
    <source>
        <strain evidence="1 2">FD-317 M1</strain>
    </source>
</reference>
<feature type="non-terminal residue" evidence="1">
    <location>
        <position position="1"/>
    </location>
</feature>
<dbReference type="EMBL" id="KN834780">
    <property type="protein sequence ID" value="KIK59315.1"/>
    <property type="molecule type" value="Genomic_DNA"/>
</dbReference>
<dbReference type="HOGENOM" id="CLU_3111933_0_0_1"/>
<evidence type="ECO:0000313" key="1">
    <source>
        <dbReference type="EMBL" id="KIK59315.1"/>
    </source>
</evidence>